<feature type="transmembrane region" description="Helical" evidence="12">
    <location>
        <begin position="504"/>
        <end position="523"/>
    </location>
</feature>
<dbReference type="PANTHER" id="PTHR10117:SF54">
    <property type="entry name" value="TRANSIENT RECEPTOR POTENTIAL-GAMMA PROTEIN"/>
    <property type="match status" value="1"/>
</dbReference>
<feature type="region of interest" description="Disordered" evidence="11">
    <location>
        <begin position="941"/>
        <end position="963"/>
    </location>
</feature>
<reference evidence="15" key="2">
    <citation type="submission" date="2023-11" db="UniProtKB">
        <authorList>
            <consortium name="WormBaseParasite"/>
        </authorList>
    </citation>
    <scope>IDENTIFICATION</scope>
</reference>
<feature type="compositionally biased region" description="Basic and acidic residues" evidence="11">
    <location>
        <begin position="1098"/>
        <end position="1111"/>
    </location>
</feature>
<sequence>MPLHNNIYTNKLPELNTSNYNSNYLPGNQEKSYLNMTSNYDYHNRFPQSQSKEVLKQYSGEFESIGEETRFYQGYQLSMSDLRKATSASKQAAGCLFTNFEDVRLTDEERVYLNAAATGDIGIIRMSLEDSDDSVEFNVNCVDYMGRNALHLAVDSENTDVMEMLLDKLNFECIEEALLHAISKGHPKLVRVIIEHPNYQAGEDQIKRMDSKNAFFRTTEKSQFSPDITPLILSAHYNNHEMVQMFLSRNHTIDKPHSISCQCNDCQVRQDYDSLKRSRSRLNAYRALASPAYMALSSPDPIMTTFQLRQEMMKLAEIEKEFKKEYLMLVEKCMNFACEMMDLCRGTQEVEAVISDFLEDGTNIRDPLGRLRLAIRFEEKKFVAHPNCQQYLTSIWYGSETAFLQSWSLIRKIGLSVAATPLLPLFCIMYIILPTSNIARSMRCPAAKFATHVVSHFLFLILLAAATFRLEENYDALLDEQMLGTGDEDTIRQWVQKNFRPSKAIITHVQICIVLWVAGLLLADIKHIYFAGFRSYICNAYNLLNFCILSMYIGSYTLRIIVDRWVRESDLFFNATAQVNYLLHNNNSKLVHQMVQNWTQSCHHDKSYFITASRFRWKYDDPEIVSDVMFAVANVVSFARTTYLMPAFEALGPLQISFTRMLTDITRFMVLYLLVLFAFMVGLHNLYWYYGLQIFKTYDEATNTTQTQVATEMFEGLRHTLYSLFWSMFSQVSISKLPIRKPDQGEHKYTDGMIDTDSPTAIVDSVGMVLFAVYHGIIIIVLVNMLIAMMSHSFESIQEDCDVEWKFARTQLWLNYIDNGSTLPVPFNVIPTPHSLANAVKFIRNFFKDETGVISGNIRSTDFVKVRRDKVVKDKDLTIQETSHSDIMQRLVRRYLFKMERENDEKDADEFPPPPVTAAGVRVNYEHSQNPYQLSVQGGAQTINPNQQTGKRLKRPTYGSGRRYSTSIGNTALGAGSMLGGINLQLPQLDGIQRMQKILDMRLQNLQAQSDQLNHASGNARIKEEISHVRQLIGESQKALSSIVKAVSQMQDQVVQLNTNMEQWILAQASGREIRTVFVEERNPSTKSQRDRHRRDRRDKDREWDSFVREA</sequence>
<keyword evidence="2" id="KW-0813">Transport</keyword>
<dbReference type="GO" id="GO:0005886">
    <property type="term" value="C:plasma membrane"/>
    <property type="evidence" value="ECO:0007669"/>
    <property type="project" value="TreeGrafter"/>
</dbReference>
<evidence type="ECO:0000313" key="14">
    <source>
        <dbReference type="Proteomes" id="UP000050795"/>
    </source>
</evidence>
<dbReference type="WBParaSite" id="TREG1_19150.1">
    <property type="protein sequence ID" value="TREG1_19150.1"/>
    <property type="gene ID" value="TREG1_19150"/>
</dbReference>
<feature type="transmembrane region" description="Helical" evidence="12">
    <location>
        <begin position="669"/>
        <end position="690"/>
    </location>
</feature>
<keyword evidence="5 12" id="KW-1133">Transmembrane helix</keyword>
<evidence type="ECO:0000256" key="6">
    <source>
        <dbReference type="ARBA" id="ARBA00023043"/>
    </source>
</evidence>
<protein>
    <recommendedName>
        <fullName evidence="13">Transient receptor ion channel domain-containing protein</fullName>
    </recommendedName>
</protein>
<feature type="compositionally biased region" description="Polar residues" evidence="11">
    <location>
        <begin position="941"/>
        <end position="950"/>
    </location>
</feature>
<feature type="repeat" description="ANK" evidence="10">
    <location>
        <begin position="145"/>
        <end position="168"/>
    </location>
</feature>
<organism evidence="14 15">
    <name type="scientific">Trichobilharzia regenti</name>
    <name type="common">Nasal bird schistosome</name>
    <dbReference type="NCBI Taxonomy" id="157069"/>
    <lineage>
        <taxon>Eukaryota</taxon>
        <taxon>Metazoa</taxon>
        <taxon>Spiralia</taxon>
        <taxon>Lophotrochozoa</taxon>
        <taxon>Platyhelminthes</taxon>
        <taxon>Trematoda</taxon>
        <taxon>Digenea</taxon>
        <taxon>Strigeidida</taxon>
        <taxon>Schistosomatoidea</taxon>
        <taxon>Schistosomatidae</taxon>
        <taxon>Trichobilharzia</taxon>
    </lineage>
</organism>
<dbReference type="InterPro" id="IPR002110">
    <property type="entry name" value="Ankyrin_rpt"/>
</dbReference>
<dbReference type="InterPro" id="IPR036770">
    <property type="entry name" value="Ankyrin_rpt-contain_sf"/>
</dbReference>
<evidence type="ECO:0000256" key="1">
    <source>
        <dbReference type="ARBA" id="ARBA00004141"/>
    </source>
</evidence>
<keyword evidence="9" id="KW-0407">Ion channel</keyword>
<evidence type="ECO:0000256" key="2">
    <source>
        <dbReference type="ARBA" id="ARBA00022448"/>
    </source>
</evidence>
<feature type="transmembrane region" description="Helical" evidence="12">
    <location>
        <begin position="445"/>
        <end position="468"/>
    </location>
</feature>
<evidence type="ECO:0000256" key="3">
    <source>
        <dbReference type="ARBA" id="ARBA00022692"/>
    </source>
</evidence>
<dbReference type="AlphaFoldDB" id="A0AA85J8A9"/>
<name>A0AA85J8A9_TRIRE</name>
<keyword evidence="8 12" id="KW-0472">Membrane</keyword>
<dbReference type="GO" id="GO:0051480">
    <property type="term" value="P:regulation of cytosolic calcium ion concentration"/>
    <property type="evidence" value="ECO:0007669"/>
    <property type="project" value="TreeGrafter"/>
</dbReference>
<evidence type="ECO:0000313" key="15">
    <source>
        <dbReference type="WBParaSite" id="TREG1_19150.1"/>
    </source>
</evidence>
<evidence type="ECO:0000256" key="7">
    <source>
        <dbReference type="ARBA" id="ARBA00023065"/>
    </source>
</evidence>
<dbReference type="GO" id="GO:0015279">
    <property type="term" value="F:store-operated calcium channel activity"/>
    <property type="evidence" value="ECO:0007669"/>
    <property type="project" value="TreeGrafter"/>
</dbReference>
<dbReference type="SUPFAM" id="SSF48403">
    <property type="entry name" value="Ankyrin repeat"/>
    <property type="match status" value="1"/>
</dbReference>
<keyword evidence="3 12" id="KW-0812">Transmembrane</keyword>
<dbReference type="Pfam" id="PF00520">
    <property type="entry name" value="Ion_trans"/>
    <property type="match status" value="1"/>
</dbReference>
<dbReference type="PROSITE" id="PS50297">
    <property type="entry name" value="ANK_REP_REGION"/>
    <property type="match status" value="1"/>
</dbReference>
<feature type="transmembrane region" description="Helical" evidence="12">
    <location>
        <begin position="543"/>
        <end position="562"/>
    </location>
</feature>
<evidence type="ECO:0000256" key="11">
    <source>
        <dbReference type="SAM" id="MobiDB-lite"/>
    </source>
</evidence>
<dbReference type="Pfam" id="PF12796">
    <property type="entry name" value="Ank_2"/>
    <property type="match status" value="1"/>
</dbReference>
<keyword evidence="14" id="KW-1185">Reference proteome</keyword>
<feature type="transmembrane region" description="Helical" evidence="12">
    <location>
        <begin position="413"/>
        <end position="433"/>
    </location>
</feature>
<feature type="region of interest" description="Disordered" evidence="11">
    <location>
        <begin position="1080"/>
        <end position="1111"/>
    </location>
</feature>
<accession>A0AA85J8A9</accession>
<proteinExistence type="predicted"/>
<dbReference type="PRINTS" id="PR01097">
    <property type="entry name" value="TRNSRECEPTRP"/>
</dbReference>
<feature type="domain" description="Transient receptor ion channel" evidence="13">
    <location>
        <begin position="261"/>
        <end position="323"/>
    </location>
</feature>
<feature type="transmembrane region" description="Helical" evidence="12">
    <location>
        <begin position="766"/>
        <end position="787"/>
    </location>
</feature>
<dbReference type="GO" id="GO:0034703">
    <property type="term" value="C:cation channel complex"/>
    <property type="evidence" value="ECO:0007669"/>
    <property type="project" value="TreeGrafter"/>
</dbReference>
<dbReference type="Pfam" id="PF08344">
    <property type="entry name" value="TRP_2"/>
    <property type="match status" value="1"/>
</dbReference>
<keyword evidence="6 10" id="KW-0040">ANK repeat</keyword>
<evidence type="ECO:0000256" key="9">
    <source>
        <dbReference type="ARBA" id="ARBA00023303"/>
    </source>
</evidence>
<dbReference type="PANTHER" id="PTHR10117">
    <property type="entry name" value="TRANSIENT RECEPTOR POTENTIAL CHANNEL"/>
    <property type="match status" value="1"/>
</dbReference>
<evidence type="ECO:0000256" key="5">
    <source>
        <dbReference type="ARBA" id="ARBA00022989"/>
    </source>
</evidence>
<dbReference type="SMART" id="SM01420">
    <property type="entry name" value="TRP_2"/>
    <property type="match status" value="1"/>
</dbReference>
<dbReference type="InterPro" id="IPR005821">
    <property type="entry name" value="Ion_trans_dom"/>
</dbReference>
<dbReference type="InterPro" id="IPR013555">
    <property type="entry name" value="TRP_dom"/>
</dbReference>
<comment type="subcellular location">
    <subcellularLocation>
        <location evidence="1">Membrane</location>
        <topology evidence="1">Multi-pass membrane protein</topology>
    </subcellularLocation>
</comment>
<dbReference type="Proteomes" id="UP000050795">
    <property type="component" value="Unassembled WGS sequence"/>
</dbReference>
<dbReference type="PROSITE" id="PS50088">
    <property type="entry name" value="ANK_REPEAT"/>
    <property type="match status" value="1"/>
</dbReference>
<evidence type="ECO:0000256" key="10">
    <source>
        <dbReference type="PROSITE-ProRule" id="PRU00023"/>
    </source>
</evidence>
<evidence type="ECO:0000256" key="12">
    <source>
        <dbReference type="SAM" id="Phobius"/>
    </source>
</evidence>
<evidence type="ECO:0000256" key="4">
    <source>
        <dbReference type="ARBA" id="ARBA00022737"/>
    </source>
</evidence>
<evidence type="ECO:0000256" key="8">
    <source>
        <dbReference type="ARBA" id="ARBA00023136"/>
    </source>
</evidence>
<dbReference type="Gene3D" id="1.25.40.20">
    <property type="entry name" value="Ankyrin repeat-containing domain"/>
    <property type="match status" value="1"/>
</dbReference>
<keyword evidence="4" id="KW-0677">Repeat</keyword>
<dbReference type="InterPro" id="IPR002153">
    <property type="entry name" value="TRPC_channel"/>
</dbReference>
<reference evidence="14" key="1">
    <citation type="submission" date="2022-06" db="EMBL/GenBank/DDBJ databases">
        <authorList>
            <person name="Berger JAMES D."/>
            <person name="Berger JAMES D."/>
        </authorList>
    </citation>
    <scope>NUCLEOTIDE SEQUENCE [LARGE SCALE GENOMIC DNA]</scope>
</reference>
<keyword evidence="7" id="KW-0406">Ion transport</keyword>
<evidence type="ECO:0000259" key="13">
    <source>
        <dbReference type="SMART" id="SM01420"/>
    </source>
</evidence>
<dbReference type="GO" id="GO:0070679">
    <property type="term" value="F:inositol 1,4,5 trisphosphate binding"/>
    <property type="evidence" value="ECO:0007669"/>
    <property type="project" value="TreeGrafter"/>
</dbReference>
<dbReference type="SMART" id="SM00248">
    <property type="entry name" value="ANK"/>
    <property type="match status" value="2"/>
</dbReference>